<dbReference type="CDD" id="cd00067">
    <property type="entry name" value="GAL4"/>
    <property type="match status" value="1"/>
</dbReference>
<keyword evidence="3" id="KW-0521">NADP</keyword>
<evidence type="ECO:0000256" key="6">
    <source>
        <dbReference type="ARBA" id="ARBA00023125"/>
    </source>
</evidence>
<accession>A0AAV9NB92</accession>
<dbReference type="SMART" id="SM00066">
    <property type="entry name" value="GAL4"/>
    <property type="match status" value="1"/>
</dbReference>
<gene>
    <name evidence="11" type="ORF">LTR84_001722</name>
</gene>
<feature type="region of interest" description="Disordered" evidence="9">
    <location>
        <begin position="958"/>
        <end position="999"/>
    </location>
</feature>
<dbReference type="PROSITE" id="PS00463">
    <property type="entry name" value="ZN2_CY6_FUNGAL_1"/>
    <property type="match status" value="1"/>
</dbReference>
<dbReference type="Proteomes" id="UP001358417">
    <property type="component" value="Unassembled WGS sequence"/>
</dbReference>
<protein>
    <recommendedName>
        <fullName evidence="10">Zn(2)-C6 fungal-type domain-containing protein</fullName>
    </recommendedName>
</protein>
<feature type="compositionally biased region" description="Polar residues" evidence="9">
    <location>
        <begin position="414"/>
        <end position="429"/>
    </location>
</feature>
<feature type="region of interest" description="Disordered" evidence="9">
    <location>
        <begin position="497"/>
        <end position="523"/>
    </location>
</feature>
<dbReference type="InterPro" id="IPR007219">
    <property type="entry name" value="XnlR_reg_dom"/>
</dbReference>
<comment type="caution">
    <text evidence="11">The sequence shown here is derived from an EMBL/GenBank/DDBJ whole genome shotgun (WGS) entry which is preliminary data.</text>
</comment>
<dbReference type="CDD" id="cd05259">
    <property type="entry name" value="PCBER_SDR_a"/>
    <property type="match status" value="1"/>
</dbReference>
<sequence>MAANINIKKVILIGGTGTIGSIILNGVLKSPFEISILSRASSKASFPASVPVLKADFDSEDELVRAFQGQDAVVSAVGGAGFSQQKAFINAAIKAGVKRFLPSEFSTNTRSEAARNLVSLFEAKQEILNHLKEKESSSFSWTALATGPLLDWGIKSGFLGFDLANKKAKLWDGGEIVYSATNEDDVAKAVVSILQHPVETANKYLYVETIAVSHRDILKSLKAATSQKWEVENVKTEDLVKMGKQLVAGGDFSGNFLLVQATVWGNGEGLRQNFVVDESLANSLLGLPKGDLEKTVRRVLNASENLDDDQRQHSAAISELYPNDKSDKLFEMPDENQAITSVESRPPRVAPGRSCIACRRRKIKCDRNQPCAYCVRIRVQCIYPVEEPKKQPDDNDVLSRLKRIESSLARLEATHSSNNKSLRVNQATTRSHDDTALLQEGARSHENVSHTYQEGTSDQELQHEKVQTTPGGSGKLVVEEGDTRFVNGSFWADLEEDATEHEEDVPSTSTGPGTGTETVPFSQPSNDNSYQRFIFGMTTVPQASGLRHLHPPEARIFSLWQVYLENVDPLLKILHVPTTQRQVLRASGHLDNIPPPVETLMFAIYFAAVTSLQCSEATQELLQQDRPTLLNQYRIGVEQSLANANFMTAPDVATLQALTLYLICARQTVDKAFVWSMVGLLYRLATKLGLHRDPASLGLPPFMTEMRRRLWWQICILDVRIAEDNDTDPLICEHNFDTKYPSNVNDGDLDLNMTGAPRTSHHRTELLFCLTRFDISYTARKLVFSPKFSSDNGYPSLSLSEKINMLDNLRKDLDENYFKYCDLEVPICFLAITASRLVLAKMRLIVHHPARNQSTELSQAQLGELVSTSIDIIEYAHELRTNVKYSRWVWLFQQYVEWDAVAFLLYSLTVSSLPTFTHRAWRAIDVFMEDWKDHIPNGQRERRWRRLLALHDKARVKQGHSTELDDQRPSHIPAFSGTNDFDTTNSVHQTNTSLSMSQPVPSDFQKQVVSRHNQQTAAVNGNQNLPIMTGATLDGYFSDWGLDNVSYSMPEAASWDMRIDEDWNSSWF</sequence>
<reference evidence="11 12" key="1">
    <citation type="submission" date="2023-08" db="EMBL/GenBank/DDBJ databases">
        <title>Black Yeasts Isolated from many extreme environments.</title>
        <authorList>
            <person name="Coleine C."/>
            <person name="Stajich J.E."/>
            <person name="Selbmann L."/>
        </authorList>
    </citation>
    <scope>NUCLEOTIDE SEQUENCE [LARGE SCALE GENOMIC DNA]</scope>
    <source>
        <strain evidence="11 12">CCFEE 5792</strain>
    </source>
</reference>
<feature type="region of interest" description="Disordered" evidence="9">
    <location>
        <begin position="413"/>
        <end position="432"/>
    </location>
</feature>
<name>A0AAV9NB92_9EURO</name>
<keyword evidence="4" id="KW-0560">Oxidoreductase</keyword>
<evidence type="ECO:0000256" key="2">
    <source>
        <dbReference type="ARBA" id="ARBA00022723"/>
    </source>
</evidence>
<evidence type="ECO:0000256" key="7">
    <source>
        <dbReference type="ARBA" id="ARBA00023163"/>
    </source>
</evidence>
<dbReference type="GO" id="GO:0005634">
    <property type="term" value="C:nucleus"/>
    <property type="evidence" value="ECO:0007669"/>
    <property type="project" value="UniProtKB-SubCell"/>
</dbReference>
<dbReference type="Gene3D" id="3.40.50.720">
    <property type="entry name" value="NAD(P)-binding Rossmann-like Domain"/>
    <property type="match status" value="1"/>
</dbReference>
<dbReference type="CDD" id="cd12148">
    <property type="entry name" value="fungal_TF_MHR"/>
    <property type="match status" value="1"/>
</dbReference>
<dbReference type="GeneID" id="89969938"/>
<organism evidence="11 12">
    <name type="scientific">Exophiala bonariae</name>
    <dbReference type="NCBI Taxonomy" id="1690606"/>
    <lineage>
        <taxon>Eukaryota</taxon>
        <taxon>Fungi</taxon>
        <taxon>Dikarya</taxon>
        <taxon>Ascomycota</taxon>
        <taxon>Pezizomycotina</taxon>
        <taxon>Eurotiomycetes</taxon>
        <taxon>Chaetothyriomycetidae</taxon>
        <taxon>Chaetothyriales</taxon>
        <taxon>Herpotrichiellaceae</taxon>
        <taxon>Exophiala</taxon>
    </lineage>
</organism>
<dbReference type="GO" id="GO:0008270">
    <property type="term" value="F:zinc ion binding"/>
    <property type="evidence" value="ECO:0007669"/>
    <property type="project" value="InterPro"/>
</dbReference>
<keyword evidence="12" id="KW-1185">Reference proteome</keyword>
<evidence type="ECO:0000256" key="1">
    <source>
        <dbReference type="ARBA" id="ARBA00004123"/>
    </source>
</evidence>
<feature type="compositionally biased region" description="Basic and acidic residues" evidence="9">
    <location>
        <begin position="958"/>
        <end position="969"/>
    </location>
</feature>
<feature type="compositionally biased region" description="Polar residues" evidence="9">
    <location>
        <begin position="976"/>
        <end position="999"/>
    </location>
</feature>
<dbReference type="AlphaFoldDB" id="A0AAV9NB92"/>
<dbReference type="PANTHER" id="PTHR31001:SF50">
    <property type="entry name" value="ZN(II)2CYS6 TRANSCRIPTION FACTOR (EUROFUNG)"/>
    <property type="match status" value="1"/>
</dbReference>
<feature type="region of interest" description="Disordered" evidence="9">
    <location>
        <begin position="444"/>
        <end position="477"/>
    </location>
</feature>
<proteinExistence type="predicted"/>
<dbReference type="PANTHER" id="PTHR31001">
    <property type="entry name" value="UNCHARACTERIZED TRANSCRIPTIONAL REGULATORY PROTEIN"/>
    <property type="match status" value="1"/>
</dbReference>
<dbReference type="SUPFAM" id="SSF57701">
    <property type="entry name" value="Zn2/Cys6 DNA-binding domain"/>
    <property type="match status" value="1"/>
</dbReference>
<keyword evidence="6" id="KW-0238">DNA-binding</keyword>
<keyword evidence="5" id="KW-0805">Transcription regulation</keyword>
<evidence type="ECO:0000259" key="10">
    <source>
        <dbReference type="PROSITE" id="PS50048"/>
    </source>
</evidence>
<dbReference type="GO" id="GO:0003677">
    <property type="term" value="F:DNA binding"/>
    <property type="evidence" value="ECO:0007669"/>
    <property type="project" value="UniProtKB-KW"/>
</dbReference>
<dbReference type="RefSeq" id="XP_064706886.1">
    <property type="nucleotide sequence ID" value="XM_064845341.1"/>
</dbReference>
<evidence type="ECO:0000256" key="5">
    <source>
        <dbReference type="ARBA" id="ARBA00023015"/>
    </source>
</evidence>
<dbReference type="Gene3D" id="3.90.25.10">
    <property type="entry name" value="UDP-galactose 4-epimerase, domain 1"/>
    <property type="match status" value="1"/>
</dbReference>
<evidence type="ECO:0000313" key="11">
    <source>
        <dbReference type="EMBL" id="KAK5053761.1"/>
    </source>
</evidence>
<evidence type="ECO:0000256" key="8">
    <source>
        <dbReference type="ARBA" id="ARBA00023242"/>
    </source>
</evidence>
<evidence type="ECO:0000313" key="12">
    <source>
        <dbReference type="Proteomes" id="UP001358417"/>
    </source>
</evidence>
<dbReference type="GO" id="GO:0016491">
    <property type="term" value="F:oxidoreductase activity"/>
    <property type="evidence" value="ECO:0007669"/>
    <property type="project" value="UniProtKB-KW"/>
</dbReference>
<evidence type="ECO:0000256" key="3">
    <source>
        <dbReference type="ARBA" id="ARBA00022857"/>
    </source>
</evidence>
<dbReference type="InterPro" id="IPR036291">
    <property type="entry name" value="NAD(P)-bd_dom_sf"/>
</dbReference>
<keyword evidence="7" id="KW-0804">Transcription</keyword>
<feature type="compositionally biased region" description="Low complexity" evidence="9">
    <location>
        <begin position="506"/>
        <end position="520"/>
    </location>
</feature>
<dbReference type="InterPro" id="IPR036864">
    <property type="entry name" value="Zn2-C6_fun-type_DNA-bd_sf"/>
</dbReference>
<evidence type="ECO:0000256" key="9">
    <source>
        <dbReference type="SAM" id="MobiDB-lite"/>
    </source>
</evidence>
<dbReference type="GO" id="GO:0000981">
    <property type="term" value="F:DNA-binding transcription factor activity, RNA polymerase II-specific"/>
    <property type="evidence" value="ECO:0007669"/>
    <property type="project" value="InterPro"/>
</dbReference>
<dbReference type="EMBL" id="JAVRRD010000011">
    <property type="protein sequence ID" value="KAK5053761.1"/>
    <property type="molecule type" value="Genomic_DNA"/>
</dbReference>
<dbReference type="InterPro" id="IPR045312">
    <property type="entry name" value="PCBER-like"/>
</dbReference>
<dbReference type="Pfam" id="PF05368">
    <property type="entry name" value="NmrA"/>
    <property type="match status" value="1"/>
</dbReference>
<keyword evidence="8" id="KW-0539">Nucleus</keyword>
<feature type="compositionally biased region" description="Polar residues" evidence="9">
    <location>
        <begin position="449"/>
        <end position="459"/>
    </location>
</feature>
<dbReference type="Pfam" id="PF04082">
    <property type="entry name" value="Fungal_trans"/>
    <property type="match status" value="1"/>
</dbReference>
<dbReference type="InterPro" id="IPR050613">
    <property type="entry name" value="Sec_Metabolite_Reg"/>
</dbReference>
<dbReference type="InterPro" id="IPR008030">
    <property type="entry name" value="NmrA-like"/>
</dbReference>
<dbReference type="InterPro" id="IPR001138">
    <property type="entry name" value="Zn2Cys6_DnaBD"/>
</dbReference>
<dbReference type="Pfam" id="PF00172">
    <property type="entry name" value="Zn_clus"/>
    <property type="match status" value="1"/>
</dbReference>
<dbReference type="SMART" id="SM00906">
    <property type="entry name" value="Fungal_trans"/>
    <property type="match status" value="1"/>
</dbReference>
<keyword evidence="2" id="KW-0479">Metal-binding</keyword>
<dbReference type="Gene3D" id="4.10.240.10">
    <property type="entry name" value="Zn(2)-C6 fungal-type DNA-binding domain"/>
    <property type="match status" value="1"/>
</dbReference>
<dbReference type="GO" id="GO:0006351">
    <property type="term" value="P:DNA-templated transcription"/>
    <property type="evidence" value="ECO:0007669"/>
    <property type="project" value="InterPro"/>
</dbReference>
<feature type="domain" description="Zn(2)-C6 fungal-type" evidence="10">
    <location>
        <begin position="354"/>
        <end position="383"/>
    </location>
</feature>
<dbReference type="SUPFAM" id="SSF51735">
    <property type="entry name" value="NAD(P)-binding Rossmann-fold domains"/>
    <property type="match status" value="1"/>
</dbReference>
<evidence type="ECO:0000256" key="4">
    <source>
        <dbReference type="ARBA" id="ARBA00023002"/>
    </source>
</evidence>
<comment type="subcellular location">
    <subcellularLocation>
        <location evidence="1">Nucleus</location>
    </subcellularLocation>
</comment>
<dbReference type="PROSITE" id="PS50048">
    <property type="entry name" value="ZN2_CY6_FUNGAL_2"/>
    <property type="match status" value="1"/>
</dbReference>